<gene>
    <name evidence="2" type="ORF">METZ01_LOCUS223388</name>
</gene>
<proteinExistence type="predicted"/>
<organism evidence="2">
    <name type="scientific">marine metagenome</name>
    <dbReference type="NCBI Taxonomy" id="408172"/>
    <lineage>
        <taxon>unclassified sequences</taxon>
        <taxon>metagenomes</taxon>
        <taxon>ecological metagenomes</taxon>
    </lineage>
</organism>
<sequence length="73" mass="8008">MRKGRKNLFEELGRVEGEHSNKNRRAEVSRIHGELNKGYKGGKRVGLKGGGSSDIDGRAVLPGKKIGIQKKHS</sequence>
<dbReference type="EMBL" id="UINC01053698">
    <property type="protein sequence ID" value="SVB70534.1"/>
    <property type="molecule type" value="Genomic_DNA"/>
</dbReference>
<evidence type="ECO:0000256" key="1">
    <source>
        <dbReference type="SAM" id="MobiDB-lite"/>
    </source>
</evidence>
<reference evidence="2" key="1">
    <citation type="submission" date="2018-05" db="EMBL/GenBank/DDBJ databases">
        <authorList>
            <person name="Lanie J.A."/>
            <person name="Ng W.-L."/>
            <person name="Kazmierczak K.M."/>
            <person name="Andrzejewski T.M."/>
            <person name="Davidsen T.M."/>
            <person name="Wayne K.J."/>
            <person name="Tettelin H."/>
            <person name="Glass J.I."/>
            <person name="Rusch D."/>
            <person name="Podicherti R."/>
            <person name="Tsui H.-C.T."/>
            <person name="Winkler M.E."/>
        </authorList>
    </citation>
    <scope>NUCLEOTIDE SEQUENCE</scope>
</reference>
<accession>A0A382G7G1</accession>
<dbReference type="AlphaFoldDB" id="A0A382G7G1"/>
<name>A0A382G7G1_9ZZZZ</name>
<feature type="region of interest" description="Disordered" evidence="1">
    <location>
        <begin position="32"/>
        <end position="58"/>
    </location>
</feature>
<evidence type="ECO:0000313" key="2">
    <source>
        <dbReference type="EMBL" id="SVB70534.1"/>
    </source>
</evidence>
<protein>
    <submittedName>
        <fullName evidence="2">Uncharacterized protein</fullName>
    </submittedName>
</protein>